<feature type="region of interest" description="Disordered" evidence="5">
    <location>
        <begin position="328"/>
        <end position="379"/>
    </location>
</feature>
<dbReference type="SUPFAM" id="SSF52518">
    <property type="entry name" value="Thiamin diphosphate-binding fold (THDP-binding)"/>
    <property type="match status" value="1"/>
</dbReference>
<gene>
    <name evidence="7" type="ORF">ACFO5R_21195</name>
</gene>
<feature type="compositionally biased region" description="Basic and acidic residues" evidence="5">
    <location>
        <begin position="368"/>
        <end position="379"/>
    </location>
</feature>
<dbReference type="EMBL" id="JBHSFA010000011">
    <property type="protein sequence ID" value="MFC4544450.1"/>
    <property type="molecule type" value="Genomic_DNA"/>
</dbReference>
<dbReference type="PANTHER" id="PTHR11516">
    <property type="entry name" value="PYRUVATE DEHYDROGENASE E1 COMPONENT, ALPHA SUBUNIT BACTERIAL AND ORGANELLAR"/>
    <property type="match status" value="1"/>
</dbReference>
<evidence type="ECO:0000313" key="8">
    <source>
        <dbReference type="Proteomes" id="UP001595898"/>
    </source>
</evidence>
<dbReference type="Proteomes" id="UP001595898">
    <property type="component" value="Unassembled WGS sequence"/>
</dbReference>
<evidence type="ECO:0000256" key="1">
    <source>
        <dbReference type="ARBA" id="ARBA00001964"/>
    </source>
</evidence>
<keyword evidence="8" id="KW-1185">Reference proteome</keyword>
<dbReference type="GO" id="GO:0016491">
    <property type="term" value="F:oxidoreductase activity"/>
    <property type="evidence" value="ECO:0007669"/>
    <property type="project" value="UniProtKB-KW"/>
</dbReference>
<name>A0ABD5PVG9_9EURY</name>
<organism evidence="7 8">
    <name type="scientific">Halosolutus amylolyticus</name>
    <dbReference type="NCBI Taxonomy" id="2932267"/>
    <lineage>
        <taxon>Archaea</taxon>
        <taxon>Methanobacteriati</taxon>
        <taxon>Methanobacteriota</taxon>
        <taxon>Stenosarchaea group</taxon>
        <taxon>Halobacteria</taxon>
        <taxon>Halobacteriales</taxon>
        <taxon>Natrialbaceae</taxon>
        <taxon>Halosolutus</taxon>
    </lineage>
</organism>
<feature type="coiled-coil region" evidence="4">
    <location>
        <begin position="274"/>
        <end position="308"/>
    </location>
</feature>
<dbReference type="GO" id="GO:0006082">
    <property type="term" value="P:organic acid metabolic process"/>
    <property type="evidence" value="ECO:0007669"/>
    <property type="project" value="UniProtKB-ARBA"/>
</dbReference>
<feature type="compositionally biased region" description="Low complexity" evidence="5">
    <location>
        <begin position="349"/>
        <end position="366"/>
    </location>
</feature>
<sequence length="379" mass="40933">MADFDIHSTAGRLEALRRMLTIRAFDEEAGDRFADGEIPGFVHLYIGEEAVGVGTCAALDPDDYIASTHRGHGHCIAKGLDPKYMMAELYGKAEGYCNGKGGSMHIADVDAGMLGANGIVGAGPPMATGAALSIDYQDRDQVAVGFLGDGAVAQGQVHEAINLASTWDLPAVFVVENNQYGEGTPVEKQHNVDNLSDTAQAYDIPGLTVDGMDITAVEEGVAEARERATAGEGPTLVEAETYRYRGHYEGDEEPYRDDAEIQRWKDRDPIDSFKERLIDRGELTEEEFDDLQAEVEAEIEAAVEYAQEADRPTPDEAYDDMFAEMPPEIERFATAARARPDGGERISDSRSSSAQSSDGGERSSSAHGSDDGRQGGDRR</sequence>
<evidence type="ECO:0000256" key="5">
    <source>
        <dbReference type="SAM" id="MobiDB-lite"/>
    </source>
</evidence>
<feature type="compositionally biased region" description="Basic and acidic residues" evidence="5">
    <location>
        <begin position="338"/>
        <end position="348"/>
    </location>
</feature>
<dbReference type="InterPro" id="IPR029061">
    <property type="entry name" value="THDP-binding"/>
</dbReference>
<dbReference type="PANTHER" id="PTHR11516:SF60">
    <property type="entry name" value="PYRUVATE DEHYDROGENASE E1 COMPONENT SUBUNIT ALPHA"/>
    <property type="match status" value="1"/>
</dbReference>
<dbReference type="Pfam" id="PF00676">
    <property type="entry name" value="E1_dh"/>
    <property type="match status" value="1"/>
</dbReference>
<proteinExistence type="predicted"/>
<evidence type="ECO:0000256" key="4">
    <source>
        <dbReference type="SAM" id="Coils"/>
    </source>
</evidence>
<evidence type="ECO:0000256" key="3">
    <source>
        <dbReference type="ARBA" id="ARBA00023052"/>
    </source>
</evidence>
<keyword evidence="2" id="KW-0560">Oxidoreductase</keyword>
<dbReference type="CDD" id="cd02000">
    <property type="entry name" value="TPP_E1_PDC_ADC_BCADC"/>
    <property type="match status" value="1"/>
</dbReference>
<evidence type="ECO:0000256" key="2">
    <source>
        <dbReference type="ARBA" id="ARBA00023002"/>
    </source>
</evidence>
<dbReference type="InterPro" id="IPR001017">
    <property type="entry name" value="DH_E1"/>
</dbReference>
<dbReference type="AlphaFoldDB" id="A0ABD5PVG9"/>
<comment type="caution">
    <text evidence="7">The sequence shown here is derived from an EMBL/GenBank/DDBJ whole genome shotgun (WGS) entry which is preliminary data.</text>
</comment>
<accession>A0ABD5PVG9</accession>
<keyword evidence="4" id="KW-0175">Coiled coil</keyword>
<dbReference type="InterPro" id="IPR050642">
    <property type="entry name" value="PDH_E1_Alpha_Subunit"/>
</dbReference>
<keyword evidence="3" id="KW-0786">Thiamine pyrophosphate</keyword>
<comment type="cofactor">
    <cofactor evidence="1">
        <name>thiamine diphosphate</name>
        <dbReference type="ChEBI" id="CHEBI:58937"/>
    </cofactor>
</comment>
<dbReference type="RefSeq" id="WP_250141183.1">
    <property type="nucleotide sequence ID" value="NZ_JALIQP010000003.1"/>
</dbReference>
<evidence type="ECO:0000259" key="6">
    <source>
        <dbReference type="Pfam" id="PF00676"/>
    </source>
</evidence>
<protein>
    <submittedName>
        <fullName evidence="7">Thiamine pyrophosphate-dependent dehydrogenase E1 component subunit alpha</fullName>
    </submittedName>
</protein>
<evidence type="ECO:0000313" key="7">
    <source>
        <dbReference type="EMBL" id="MFC4544450.1"/>
    </source>
</evidence>
<feature type="domain" description="Dehydrogenase E1 component" evidence="6">
    <location>
        <begin position="17"/>
        <end position="314"/>
    </location>
</feature>
<dbReference type="GO" id="GO:0044272">
    <property type="term" value="P:sulfur compound biosynthetic process"/>
    <property type="evidence" value="ECO:0007669"/>
    <property type="project" value="UniProtKB-ARBA"/>
</dbReference>
<dbReference type="Gene3D" id="3.40.50.970">
    <property type="match status" value="1"/>
</dbReference>
<reference evidence="7 8" key="1">
    <citation type="journal article" date="2019" name="Int. J. Syst. Evol. Microbiol.">
        <title>The Global Catalogue of Microorganisms (GCM) 10K type strain sequencing project: providing services to taxonomists for standard genome sequencing and annotation.</title>
        <authorList>
            <consortium name="The Broad Institute Genomics Platform"/>
            <consortium name="The Broad Institute Genome Sequencing Center for Infectious Disease"/>
            <person name="Wu L."/>
            <person name="Ma J."/>
        </authorList>
    </citation>
    <scope>NUCLEOTIDE SEQUENCE [LARGE SCALE GENOMIC DNA]</scope>
    <source>
        <strain evidence="7 8">WLHS5</strain>
    </source>
</reference>